<dbReference type="RefSeq" id="WP_149590677.1">
    <property type="nucleotide sequence ID" value="NZ_AP019531.1"/>
</dbReference>
<evidence type="ECO:0000256" key="7">
    <source>
        <dbReference type="ARBA" id="ARBA00023136"/>
    </source>
</evidence>
<dbReference type="AlphaFoldDB" id="A0A455VPK4"/>
<gene>
    <name evidence="9" type="primary">yohJ</name>
    <name evidence="9" type="ORF">SSYIS1_13330</name>
</gene>
<dbReference type="Pfam" id="PF03788">
    <property type="entry name" value="LrgA"/>
    <property type="match status" value="1"/>
</dbReference>
<feature type="transmembrane region" description="Helical" evidence="8">
    <location>
        <begin position="39"/>
        <end position="55"/>
    </location>
</feature>
<evidence type="ECO:0000313" key="9">
    <source>
        <dbReference type="EMBL" id="BBI91895.1"/>
    </source>
</evidence>
<feature type="transmembrane region" description="Helical" evidence="8">
    <location>
        <begin position="67"/>
        <end position="83"/>
    </location>
</feature>
<evidence type="ECO:0000256" key="2">
    <source>
        <dbReference type="ARBA" id="ARBA00006979"/>
    </source>
</evidence>
<dbReference type="HAMAP" id="MF_01144">
    <property type="entry name" value="UPF0299"/>
    <property type="match status" value="1"/>
</dbReference>
<evidence type="ECO:0000256" key="8">
    <source>
        <dbReference type="HAMAP-Rule" id="MF_01144"/>
    </source>
</evidence>
<accession>A0A455VPK4</accession>
<keyword evidence="3 8" id="KW-1003">Cell membrane</keyword>
<comment type="caution">
    <text evidence="8">Lacks conserved residue(s) required for the propagation of feature annotation.</text>
</comment>
<proteinExistence type="inferred from homology"/>
<evidence type="ECO:0000256" key="6">
    <source>
        <dbReference type="ARBA" id="ARBA00022989"/>
    </source>
</evidence>
<dbReference type="NCBIfam" id="NF002494">
    <property type="entry name" value="PRK01821.1"/>
    <property type="match status" value="1"/>
</dbReference>
<organism evidence="9 10">
    <name type="scientific">Serratia symbiotica</name>
    <dbReference type="NCBI Taxonomy" id="138074"/>
    <lineage>
        <taxon>Bacteria</taxon>
        <taxon>Pseudomonadati</taxon>
        <taxon>Pseudomonadota</taxon>
        <taxon>Gammaproteobacteria</taxon>
        <taxon>Enterobacterales</taxon>
        <taxon>Yersiniaceae</taxon>
        <taxon>Serratia</taxon>
    </lineage>
</organism>
<dbReference type="GO" id="GO:0005886">
    <property type="term" value="C:plasma membrane"/>
    <property type="evidence" value="ECO:0007669"/>
    <property type="project" value="UniProtKB-SubCell"/>
</dbReference>
<dbReference type="PANTHER" id="PTHR33931:SF5">
    <property type="entry name" value="UPF0299 MEMBRANE PROTEIN YOHJ"/>
    <property type="match status" value="1"/>
</dbReference>
<dbReference type="EMBL" id="AP019531">
    <property type="protein sequence ID" value="BBI91895.1"/>
    <property type="molecule type" value="Genomic_DNA"/>
</dbReference>
<evidence type="ECO:0000313" key="10">
    <source>
        <dbReference type="Proteomes" id="UP000324392"/>
    </source>
</evidence>
<keyword evidence="6 8" id="KW-1133">Transmembrane helix</keyword>
<keyword evidence="7 8" id="KW-0472">Membrane</keyword>
<comment type="similarity">
    <text evidence="2 8">Belongs to the UPF0299 family.</text>
</comment>
<dbReference type="Proteomes" id="UP000324392">
    <property type="component" value="Chromosome"/>
</dbReference>
<evidence type="ECO:0000256" key="5">
    <source>
        <dbReference type="ARBA" id="ARBA00022692"/>
    </source>
</evidence>
<evidence type="ECO:0000256" key="1">
    <source>
        <dbReference type="ARBA" id="ARBA00004429"/>
    </source>
</evidence>
<dbReference type="PANTHER" id="PTHR33931">
    <property type="entry name" value="HOLIN-LIKE PROTEIN CIDA-RELATED"/>
    <property type="match status" value="1"/>
</dbReference>
<evidence type="ECO:0000256" key="4">
    <source>
        <dbReference type="ARBA" id="ARBA00022519"/>
    </source>
</evidence>
<evidence type="ECO:0000256" key="3">
    <source>
        <dbReference type="ARBA" id="ARBA00022475"/>
    </source>
</evidence>
<protein>
    <recommendedName>
        <fullName evidence="8">UPF0299 membrane protein SSYIS1_13330</fullName>
    </recommendedName>
</protein>
<name>A0A455VPK4_9GAMM</name>
<keyword evidence="4" id="KW-0997">Cell inner membrane</keyword>
<dbReference type="InterPro" id="IPR022957">
    <property type="entry name" value="Uncharacterised_UPF0299"/>
</dbReference>
<sequence length="135" mass="15005">MTKVFKLCWKYLRAIALIYLCLFTGNALAALLPIAIPGSIIGMLLLFTLLSLQILPTKWVKPGCQLLIRYMVLLFVPIGVGIMKYSPQIIANLGPLVISCLVSTLLVLVVVGYSAHYFQRQRRIVSKPDEAEEGK</sequence>
<dbReference type="InterPro" id="IPR005538">
    <property type="entry name" value="LrgA/CidA"/>
</dbReference>
<feature type="transmembrane region" description="Helical" evidence="8">
    <location>
        <begin position="89"/>
        <end position="113"/>
    </location>
</feature>
<comment type="subcellular location">
    <subcellularLocation>
        <location evidence="1">Cell inner membrane</location>
        <topology evidence="1">Multi-pass membrane protein</topology>
    </subcellularLocation>
    <subcellularLocation>
        <location evidence="8">Cell membrane</location>
        <topology evidence="8">Multi-pass membrane protein</topology>
    </subcellularLocation>
</comment>
<keyword evidence="5 8" id="KW-0812">Transmembrane</keyword>
<reference evidence="9 10" key="1">
    <citation type="submission" date="2019-03" db="EMBL/GenBank/DDBJ databases">
        <title>The genome sequence of Candidatus Serratia symbiotica strain IS.</title>
        <authorList>
            <person name="Nikoh N."/>
            <person name="Koga R."/>
            <person name="Oshima K."/>
            <person name="Hattori M."/>
            <person name="Fukatsu T."/>
        </authorList>
    </citation>
    <scope>NUCLEOTIDE SEQUENCE [LARGE SCALE GENOMIC DNA]</scope>
    <source>
        <strain evidence="9 10">IS</strain>
    </source>
</reference>